<dbReference type="EMBL" id="BAAAZP010000300">
    <property type="protein sequence ID" value="GAA3722757.1"/>
    <property type="molecule type" value="Genomic_DNA"/>
</dbReference>
<keyword evidence="2" id="KW-1185">Reference proteome</keyword>
<protein>
    <submittedName>
        <fullName evidence="1">Uncharacterized protein</fullName>
    </submittedName>
</protein>
<evidence type="ECO:0000313" key="2">
    <source>
        <dbReference type="Proteomes" id="UP001500902"/>
    </source>
</evidence>
<name>A0ABP7ERS3_9ACTN</name>
<reference evidence="2" key="1">
    <citation type="journal article" date="2019" name="Int. J. Syst. Evol. Microbiol.">
        <title>The Global Catalogue of Microorganisms (GCM) 10K type strain sequencing project: providing services to taxonomists for standard genome sequencing and annotation.</title>
        <authorList>
            <consortium name="The Broad Institute Genomics Platform"/>
            <consortium name="The Broad Institute Genome Sequencing Center for Infectious Disease"/>
            <person name="Wu L."/>
            <person name="Ma J."/>
        </authorList>
    </citation>
    <scope>NUCLEOTIDE SEQUENCE [LARGE SCALE GENOMIC DNA]</scope>
    <source>
        <strain evidence="2">JCM 16904</strain>
    </source>
</reference>
<accession>A0ABP7ERS3</accession>
<organism evidence="1 2">
    <name type="scientific">Nonomuraea antimicrobica</name>
    <dbReference type="NCBI Taxonomy" id="561173"/>
    <lineage>
        <taxon>Bacteria</taxon>
        <taxon>Bacillati</taxon>
        <taxon>Actinomycetota</taxon>
        <taxon>Actinomycetes</taxon>
        <taxon>Streptosporangiales</taxon>
        <taxon>Streptosporangiaceae</taxon>
        <taxon>Nonomuraea</taxon>
    </lineage>
</organism>
<dbReference type="Proteomes" id="UP001500902">
    <property type="component" value="Unassembled WGS sequence"/>
</dbReference>
<evidence type="ECO:0000313" key="1">
    <source>
        <dbReference type="EMBL" id="GAA3722757.1"/>
    </source>
</evidence>
<gene>
    <name evidence="1" type="ORF">GCM10022224_104460</name>
</gene>
<proteinExistence type="predicted"/>
<sequence length="166" mass="17817">MAEVPAFICGGHFSPEVPPSGVGVVILPWQCPLCEGEGRWGDGSACVLCDGRGAITAEAAADWLKGEPEVSELKRSPVPPGVMRKPCGDCALRPGSPEEDEPPSPERPFYCHFGMRVVNGSYAPAAWFDGRPLGALVCRGWWNAVTGLAWLAEPYRPARDGWGRRA</sequence>
<comment type="caution">
    <text evidence="1">The sequence shown here is derived from an EMBL/GenBank/DDBJ whole genome shotgun (WGS) entry which is preliminary data.</text>
</comment>